<protein>
    <submittedName>
        <fullName evidence="9">Guanine nucleotide-binding protein alpha-2 subunit</fullName>
    </submittedName>
</protein>
<dbReference type="Gene3D" id="1.10.400.10">
    <property type="entry name" value="GI Alpha 1, domain 2-like"/>
    <property type="match status" value="1"/>
</dbReference>
<keyword evidence="2 5" id="KW-0547">Nucleotide-binding</keyword>
<feature type="region of interest" description="Disordered" evidence="8">
    <location>
        <begin position="11"/>
        <end position="31"/>
    </location>
</feature>
<dbReference type="AlphaFoldDB" id="A0A8H6YW10"/>
<dbReference type="Proteomes" id="UP000623467">
    <property type="component" value="Unassembled WGS sequence"/>
</dbReference>
<dbReference type="SUPFAM" id="SSF47895">
    <property type="entry name" value="Transducin (alpha subunit), insertion domain"/>
    <property type="match status" value="1"/>
</dbReference>
<organism evidence="9 10">
    <name type="scientific">Mycena sanguinolenta</name>
    <dbReference type="NCBI Taxonomy" id="230812"/>
    <lineage>
        <taxon>Eukaryota</taxon>
        <taxon>Fungi</taxon>
        <taxon>Dikarya</taxon>
        <taxon>Basidiomycota</taxon>
        <taxon>Agaricomycotina</taxon>
        <taxon>Agaricomycetes</taxon>
        <taxon>Agaricomycetidae</taxon>
        <taxon>Agaricales</taxon>
        <taxon>Marasmiineae</taxon>
        <taxon>Mycenaceae</taxon>
        <taxon>Mycena</taxon>
    </lineage>
</organism>
<dbReference type="GO" id="GO:0001664">
    <property type="term" value="F:G protein-coupled receptor binding"/>
    <property type="evidence" value="ECO:0007669"/>
    <property type="project" value="TreeGrafter"/>
</dbReference>
<comment type="caution">
    <text evidence="9">The sequence shown here is derived from an EMBL/GenBank/DDBJ whole genome shotgun (WGS) entry which is preliminary data.</text>
</comment>
<dbReference type="PROSITE" id="PS51882">
    <property type="entry name" value="G_ALPHA"/>
    <property type="match status" value="1"/>
</dbReference>
<keyword evidence="6" id="KW-0460">Magnesium</keyword>
<accession>A0A8H6YW10</accession>
<evidence type="ECO:0000256" key="8">
    <source>
        <dbReference type="SAM" id="MobiDB-lite"/>
    </source>
</evidence>
<dbReference type="PRINTS" id="PR00318">
    <property type="entry name" value="GPROTEINA"/>
</dbReference>
<dbReference type="PANTHER" id="PTHR10218:SF242">
    <property type="entry name" value="GUANINE NUCLEOTIDE-BINDING PROTEIN ALPHA-1 SUBUNIT"/>
    <property type="match status" value="1"/>
</dbReference>
<dbReference type="GO" id="GO:0007186">
    <property type="term" value="P:G protein-coupled receptor signaling pathway"/>
    <property type="evidence" value="ECO:0007669"/>
    <property type="project" value="InterPro"/>
</dbReference>
<evidence type="ECO:0000256" key="7">
    <source>
        <dbReference type="SAM" id="Coils"/>
    </source>
</evidence>
<keyword evidence="4" id="KW-0807">Transducer</keyword>
<dbReference type="SMART" id="SM00275">
    <property type="entry name" value="G_alpha"/>
    <property type="match status" value="1"/>
</dbReference>
<dbReference type="Gene3D" id="3.40.50.300">
    <property type="entry name" value="P-loop containing nucleotide triphosphate hydrolases"/>
    <property type="match status" value="1"/>
</dbReference>
<dbReference type="GO" id="GO:0031683">
    <property type="term" value="F:G-protein beta/gamma-subunit complex binding"/>
    <property type="evidence" value="ECO:0007669"/>
    <property type="project" value="InterPro"/>
</dbReference>
<keyword evidence="7" id="KW-0175">Coiled coil</keyword>
<dbReference type="FunFam" id="3.40.50.300:FF:000692">
    <property type="entry name" value="Guanine nucleotide-binding protein subunit alpha"/>
    <property type="match status" value="1"/>
</dbReference>
<sequence>MLDGLFLIQSSPPESTSHLHPLVTHSHCEPSPRVSAINPARLGRQSTHGRLRLLPPSGPVGEVTKLDKQRHQEAEEELKQARAKMAVQVKVLLLGPSDSGKSTVLKQMRLAHRGPFTQPEIESFRQRVFENLTRGLKYLLDALPDMGLELPEVYGDVYQGPDENEGRGMCGAGTAEGTRPDGIAADLALIEHAEGIGDGELFPMRYYGPLARLWAEPVVQTAWNRGNEVAVPENLHYFFSDLPRLFDVEYVPTTQDIVLSRTRTIGITETSFHRRDKEITIVDVGGQKSERRKWIHCFQDVTSILFVTSLSGYDRCLLEDRDANQMKDAMMIWESICNSQWFKRTSIILLLSKNDLFQEKIKTSDIKSFFPDFDGEPHSVTAGHAYFKKRFAWLVVNVGRVKGREIYIHITSVMDPELLRVVMAAVEE</sequence>
<proteinExistence type="predicted"/>
<dbReference type="GO" id="GO:0046872">
    <property type="term" value="F:metal ion binding"/>
    <property type="evidence" value="ECO:0007669"/>
    <property type="project" value="UniProtKB-KW"/>
</dbReference>
<name>A0A8H6YW10_9AGAR</name>
<feature type="binding site" evidence="6">
    <location>
        <position position="264"/>
    </location>
    <ligand>
        <name>Mg(2+)</name>
        <dbReference type="ChEBI" id="CHEBI:18420"/>
    </ligand>
</feature>
<dbReference type="PANTHER" id="PTHR10218">
    <property type="entry name" value="GTP-BINDING PROTEIN ALPHA SUBUNIT"/>
    <property type="match status" value="1"/>
</dbReference>
<evidence type="ECO:0000256" key="1">
    <source>
        <dbReference type="ARBA" id="ARBA00022723"/>
    </source>
</evidence>
<dbReference type="GO" id="GO:0005737">
    <property type="term" value="C:cytoplasm"/>
    <property type="evidence" value="ECO:0007669"/>
    <property type="project" value="TreeGrafter"/>
</dbReference>
<feature type="binding site" evidence="5">
    <location>
        <begin position="283"/>
        <end position="287"/>
    </location>
    <ligand>
        <name>GTP</name>
        <dbReference type="ChEBI" id="CHEBI:37565"/>
    </ligand>
</feature>
<evidence type="ECO:0000313" key="9">
    <source>
        <dbReference type="EMBL" id="KAF7368130.1"/>
    </source>
</evidence>
<dbReference type="SUPFAM" id="SSF52540">
    <property type="entry name" value="P-loop containing nucleoside triphosphate hydrolases"/>
    <property type="match status" value="1"/>
</dbReference>
<evidence type="ECO:0000256" key="6">
    <source>
        <dbReference type="PIRSR" id="PIRSR601019-2"/>
    </source>
</evidence>
<keyword evidence="3 5" id="KW-0342">GTP-binding</keyword>
<dbReference type="GO" id="GO:0005834">
    <property type="term" value="C:heterotrimeric G-protein complex"/>
    <property type="evidence" value="ECO:0007669"/>
    <property type="project" value="TreeGrafter"/>
</dbReference>
<dbReference type="OrthoDB" id="5817230at2759"/>
<evidence type="ECO:0000256" key="4">
    <source>
        <dbReference type="ARBA" id="ARBA00023224"/>
    </source>
</evidence>
<dbReference type="GO" id="GO:0003924">
    <property type="term" value="F:GTPase activity"/>
    <property type="evidence" value="ECO:0007669"/>
    <property type="project" value="InterPro"/>
</dbReference>
<evidence type="ECO:0000256" key="2">
    <source>
        <dbReference type="ARBA" id="ARBA00022741"/>
    </source>
</evidence>
<dbReference type="EMBL" id="JACAZH010000005">
    <property type="protein sequence ID" value="KAF7368130.1"/>
    <property type="molecule type" value="Genomic_DNA"/>
</dbReference>
<feature type="coiled-coil region" evidence="7">
    <location>
        <begin position="64"/>
        <end position="91"/>
    </location>
</feature>
<keyword evidence="1 6" id="KW-0479">Metal-binding</keyword>
<dbReference type="InterPro" id="IPR011025">
    <property type="entry name" value="GproteinA_insert"/>
</dbReference>
<keyword evidence="10" id="KW-1185">Reference proteome</keyword>
<dbReference type="Pfam" id="PF00503">
    <property type="entry name" value="G-alpha"/>
    <property type="match status" value="1"/>
</dbReference>
<dbReference type="CDD" id="cd00066">
    <property type="entry name" value="G-alpha"/>
    <property type="match status" value="1"/>
</dbReference>
<dbReference type="GO" id="GO:0005525">
    <property type="term" value="F:GTP binding"/>
    <property type="evidence" value="ECO:0007669"/>
    <property type="project" value="UniProtKB-KW"/>
</dbReference>
<reference evidence="9" key="1">
    <citation type="submission" date="2020-05" db="EMBL/GenBank/DDBJ databases">
        <title>Mycena genomes resolve the evolution of fungal bioluminescence.</title>
        <authorList>
            <person name="Tsai I.J."/>
        </authorList>
    </citation>
    <scope>NUCLEOTIDE SEQUENCE</scope>
    <source>
        <strain evidence="9">160909Yilan</strain>
    </source>
</reference>
<evidence type="ECO:0000256" key="5">
    <source>
        <dbReference type="PIRSR" id="PIRSR601019-1"/>
    </source>
</evidence>
<gene>
    <name evidence="9" type="ORF">MSAN_00879300</name>
</gene>
<evidence type="ECO:0000256" key="3">
    <source>
        <dbReference type="ARBA" id="ARBA00023134"/>
    </source>
</evidence>
<dbReference type="GO" id="GO:0000750">
    <property type="term" value="P:pheromone-dependent signal transduction involved in conjugation with cellular fusion"/>
    <property type="evidence" value="ECO:0007669"/>
    <property type="project" value="TreeGrafter"/>
</dbReference>
<dbReference type="InterPro" id="IPR027417">
    <property type="entry name" value="P-loop_NTPase"/>
</dbReference>
<dbReference type="InterPro" id="IPR001019">
    <property type="entry name" value="Gprotein_alpha_su"/>
</dbReference>
<feature type="binding site" evidence="6">
    <location>
        <position position="102"/>
    </location>
    <ligand>
        <name>Mg(2+)</name>
        <dbReference type="ChEBI" id="CHEBI:18420"/>
    </ligand>
</feature>
<evidence type="ECO:0000313" key="10">
    <source>
        <dbReference type="Proteomes" id="UP000623467"/>
    </source>
</evidence>